<comment type="caution">
    <text evidence="1">The sequence shown here is derived from an EMBL/GenBank/DDBJ whole genome shotgun (WGS) entry which is preliminary data.</text>
</comment>
<dbReference type="Proteomes" id="UP001196413">
    <property type="component" value="Unassembled WGS sequence"/>
</dbReference>
<evidence type="ECO:0000313" key="2">
    <source>
        <dbReference type="Proteomes" id="UP001196413"/>
    </source>
</evidence>
<name>A0AAD5MLW1_PARTN</name>
<dbReference type="AlphaFoldDB" id="A0AAD5MLW1"/>
<reference evidence="1" key="1">
    <citation type="submission" date="2021-06" db="EMBL/GenBank/DDBJ databases">
        <title>Parelaphostrongylus tenuis whole genome reference sequence.</title>
        <authorList>
            <person name="Garwood T.J."/>
            <person name="Larsen P.A."/>
            <person name="Fountain-Jones N.M."/>
            <person name="Garbe J.R."/>
            <person name="Macchietto M.G."/>
            <person name="Kania S.A."/>
            <person name="Gerhold R.W."/>
            <person name="Richards J.E."/>
            <person name="Wolf T.M."/>
        </authorList>
    </citation>
    <scope>NUCLEOTIDE SEQUENCE</scope>
    <source>
        <strain evidence="1">MNPRO001-30</strain>
        <tissue evidence="1">Meninges</tissue>
    </source>
</reference>
<gene>
    <name evidence="1" type="ORF">KIN20_020053</name>
</gene>
<protein>
    <submittedName>
        <fullName evidence="1">Uncharacterized protein</fullName>
    </submittedName>
</protein>
<organism evidence="1 2">
    <name type="scientific">Parelaphostrongylus tenuis</name>
    <name type="common">Meningeal worm</name>
    <dbReference type="NCBI Taxonomy" id="148309"/>
    <lineage>
        <taxon>Eukaryota</taxon>
        <taxon>Metazoa</taxon>
        <taxon>Ecdysozoa</taxon>
        <taxon>Nematoda</taxon>
        <taxon>Chromadorea</taxon>
        <taxon>Rhabditida</taxon>
        <taxon>Rhabditina</taxon>
        <taxon>Rhabditomorpha</taxon>
        <taxon>Strongyloidea</taxon>
        <taxon>Metastrongylidae</taxon>
        <taxon>Parelaphostrongylus</taxon>
    </lineage>
</organism>
<accession>A0AAD5MLW1</accession>
<sequence length="117" mass="13077">MIVVSMLNVFGESAPPVERILDAQEIVDFDKSMRKLRLNVSRLPKDRFSTGEQEITEKQWFFLAKDIWNDALFGSLLEQYSSSTKASSDGKYAASGESDAGIEDPFICLNGGIIHRT</sequence>
<proteinExistence type="predicted"/>
<evidence type="ECO:0000313" key="1">
    <source>
        <dbReference type="EMBL" id="KAJ1360930.1"/>
    </source>
</evidence>
<dbReference type="EMBL" id="JAHQIW010004038">
    <property type="protein sequence ID" value="KAJ1360930.1"/>
    <property type="molecule type" value="Genomic_DNA"/>
</dbReference>
<keyword evidence="2" id="KW-1185">Reference proteome</keyword>